<feature type="domain" description="DSBA-like thioredoxin" evidence="1">
    <location>
        <begin position="3"/>
        <end position="198"/>
    </location>
</feature>
<dbReference type="Gene3D" id="3.40.30.10">
    <property type="entry name" value="Glutaredoxin"/>
    <property type="match status" value="1"/>
</dbReference>
<dbReference type="PANTHER" id="PTHR13887:SF41">
    <property type="entry name" value="THIOREDOXIN SUPERFAMILY PROTEIN"/>
    <property type="match status" value="1"/>
</dbReference>
<dbReference type="RefSeq" id="WP_189988651.1">
    <property type="nucleotide sequence ID" value="NZ_BMZS01000003.1"/>
</dbReference>
<name>A0A919CQD3_9PROT</name>
<dbReference type="PANTHER" id="PTHR13887">
    <property type="entry name" value="GLUTATHIONE S-TRANSFERASE KAPPA"/>
    <property type="match status" value="1"/>
</dbReference>
<dbReference type="GO" id="GO:0016491">
    <property type="term" value="F:oxidoreductase activity"/>
    <property type="evidence" value="ECO:0007669"/>
    <property type="project" value="InterPro"/>
</dbReference>
<evidence type="ECO:0000259" key="1">
    <source>
        <dbReference type="Pfam" id="PF01323"/>
    </source>
</evidence>
<dbReference type="SUPFAM" id="SSF52833">
    <property type="entry name" value="Thioredoxin-like"/>
    <property type="match status" value="1"/>
</dbReference>
<dbReference type="InterPro" id="IPR001853">
    <property type="entry name" value="DSBA-like_thioredoxin_dom"/>
</dbReference>
<dbReference type="InterPro" id="IPR036249">
    <property type="entry name" value="Thioredoxin-like_sf"/>
</dbReference>
<dbReference type="Proteomes" id="UP000630353">
    <property type="component" value="Unassembled WGS sequence"/>
</dbReference>
<reference evidence="2" key="2">
    <citation type="submission" date="2020-09" db="EMBL/GenBank/DDBJ databases">
        <authorList>
            <person name="Sun Q."/>
            <person name="Kim S."/>
        </authorList>
    </citation>
    <scope>NUCLEOTIDE SEQUENCE</scope>
    <source>
        <strain evidence="2">KCTC 42651</strain>
    </source>
</reference>
<dbReference type="Pfam" id="PF01323">
    <property type="entry name" value="DSBA"/>
    <property type="match status" value="1"/>
</dbReference>
<reference evidence="2" key="1">
    <citation type="journal article" date="2014" name="Int. J. Syst. Evol. Microbiol.">
        <title>Complete genome sequence of Corynebacterium casei LMG S-19264T (=DSM 44701T), isolated from a smear-ripened cheese.</title>
        <authorList>
            <consortium name="US DOE Joint Genome Institute (JGI-PGF)"/>
            <person name="Walter F."/>
            <person name="Albersmeier A."/>
            <person name="Kalinowski J."/>
            <person name="Ruckert C."/>
        </authorList>
    </citation>
    <scope>NUCLEOTIDE SEQUENCE</scope>
    <source>
        <strain evidence="2">KCTC 42651</strain>
    </source>
</reference>
<keyword evidence="3" id="KW-1185">Reference proteome</keyword>
<dbReference type="AlphaFoldDB" id="A0A919CQD3"/>
<sequence>MRIDIFSDVICPWCFIGKRRLERALRERPQGDVEICWRAFQLNPDMPVQGMPRKLYLEAKFGGSERAGQIYETIRQNGEREGIDFRFDLIAQTPNTVRAHRLIRFATALGQGDALVERLFTAYFTEGVDLGDLDRLADLAEEVGLSRGEAAAFLEGNEGLADVLAETRFAYESGINGVPCFIFDRHYALAGAQEPEAFYPLFELVRSEAANRPPAANLA</sequence>
<dbReference type="CDD" id="cd03024">
    <property type="entry name" value="DsbA_FrnE"/>
    <property type="match status" value="1"/>
</dbReference>
<protein>
    <submittedName>
        <fullName evidence="2">Polyketide biosynthesis protein</fullName>
    </submittedName>
</protein>
<evidence type="ECO:0000313" key="2">
    <source>
        <dbReference type="EMBL" id="GHD47812.1"/>
    </source>
</evidence>
<organism evidence="2 3">
    <name type="scientific">Thalassobaculum fulvum</name>
    <dbReference type="NCBI Taxonomy" id="1633335"/>
    <lineage>
        <taxon>Bacteria</taxon>
        <taxon>Pseudomonadati</taxon>
        <taxon>Pseudomonadota</taxon>
        <taxon>Alphaproteobacteria</taxon>
        <taxon>Rhodospirillales</taxon>
        <taxon>Thalassobaculaceae</taxon>
        <taxon>Thalassobaculum</taxon>
    </lineage>
</organism>
<proteinExistence type="predicted"/>
<dbReference type="EMBL" id="BMZS01000003">
    <property type="protein sequence ID" value="GHD47812.1"/>
    <property type="molecule type" value="Genomic_DNA"/>
</dbReference>
<comment type="caution">
    <text evidence="2">The sequence shown here is derived from an EMBL/GenBank/DDBJ whole genome shotgun (WGS) entry which is preliminary data.</text>
</comment>
<gene>
    <name evidence="2" type="ORF">GCM10017083_18630</name>
</gene>
<evidence type="ECO:0000313" key="3">
    <source>
        <dbReference type="Proteomes" id="UP000630353"/>
    </source>
</evidence>
<accession>A0A919CQD3</accession>